<evidence type="ECO:0000256" key="1">
    <source>
        <dbReference type="SAM" id="MobiDB-lite"/>
    </source>
</evidence>
<dbReference type="Pfam" id="PF13181">
    <property type="entry name" value="TPR_8"/>
    <property type="match status" value="1"/>
</dbReference>
<evidence type="ECO:0000313" key="4">
    <source>
        <dbReference type="Proteomes" id="UP001054902"/>
    </source>
</evidence>
<dbReference type="Gene3D" id="1.25.40.10">
    <property type="entry name" value="Tetratricopeptide repeat domain"/>
    <property type="match status" value="1"/>
</dbReference>
<keyword evidence="4" id="KW-1185">Reference proteome</keyword>
<dbReference type="Gene3D" id="3.40.50.150">
    <property type="entry name" value="Vaccinia Virus protein VP39"/>
    <property type="match status" value="1"/>
</dbReference>
<feature type="compositionally biased region" description="Pro residues" evidence="1">
    <location>
        <begin position="31"/>
        <end position="44"/>
    </location>
</feature>
<sequence length="379" mass="42348">MKLSSLSLLLWSATSVHAFTPNAFPTAQPFLPLPPQQSYPPPPQGNVNPLQQQPQPSATSTLERLPNAEADRAFRYAISLESAGLPRTAHAAYHEAATLFQCFLDSTEFSHVTNLGNDETQDHENLHKYLVYSCLRLAFLSQDALSDPKAALRLYKEAAILDTSQPSAEAYDGIGTATEASLGDLQEAVAAYETALTILSKEQETLRKNSSEEYYYNFDNSGIVKFHLGVALERLNRMEEAEEIFENLRRSEAQYSSLVDSWGYIRWHTRRIEEKELNLYMGTRDMLKIGTDAAMQMVQEQDGLVCEFGVAKGRSMRLIQELLPLDTPIHGFDTFTGLPQSWNSLPAGAFSTNGDIPNIEGEVFFHRGLFRDSIPAFLN</sequence>
<dbReference type="AlphaFoldDB" id="A0AAD3H9Y8"/>
<feature type="chain" id="PRO_5042153907" evidence="2">
    <location>
        <begin position="19"/>
        <end position="379"/>
    </location>
</feature>
<dbReference type="SUPFAM" id="SSF48452">
    <property type="entry name" value="TPR-like"/>
    <property type="match status" value="1"/>
</dbReference>
<name>A0AAD3H9Y8_9STRA</name>
<protein>
    <submittedName>
        <fullName evidence="3">Uncharacterized protein</fullName>
    </submittedName>
</protein>
<feature type="region of interest" description="Disordered" evidence="1">
    <location>
        <begin position="29"/>
        <end position="58"/>
    </location>
</feature>
<keyword evidence="2" id="KW-0732">Signal</keyword>
<feature type="signal peptide" evidence="2">
    <location>
        <begin position="1"/>
        <end position="18"/>
    </location>
</feature>
<reference evidence="3 4" key="1">
    <citation type="journal article" date="2021" name="Sci. Rep.">
        <title>The genome of the diatom Chaetoceros tenuissimus carries an ancient integrated fragment of an extant virus.</title>
        <authorList>
            <person name="Hongo Y."/>
            <person name="Kimura K."/>
            <person name="Takaki Y."/>
            <person name="Yoshida Y."/>
            <person name="Baba S."/>
            <person name="Kobayashi G."/>
            <person name="Nagasaki K."/>
            <person name="Hano T."/>
            <person name="Tomaru Y."/>
        </authorList>
    </citation>
    <scope>NUCLEOTIDE SEQUENCE [LARGE SCALE GENOMIC DNA]</scope>
    <source>
        <strain evidence="3 4">NIES-3715</strain>
    </source>
</reference>
<dbReference type="PANTHER" id="PTHR40036:SF1">
    <property type="entry name" value="MACROCIN O-METHYLTRANSFERASE"/>
    <property type="match status" value="1"/>
</dbReference>
<organism evidence="3 4">
    <name type="scientific">Chaetoceros tenuissimus</name>
    <dbReference type="NCBI Taxonomy" id="426638"/>
    <lineage>
        <taxon>Eukaryota</taxon>
        <taxon>Sar</taxon>
        <taxon>Stramenopiles</taxon>
        <taxon>Ochrophyta</taxon>
        <taxon>Bacillariophyta</taxon>
        <taxon>Coscinodiscophyceae</taxon>
        <taxon>Chaetocerotophycidae</taxon>
        <taxon>Chaetocerotales</taxon>
        <taxon>Chaetocerotaceae</taxon>
        <taxon>Chaetoceros</taxon>
    </lineage>
</organism>
<feature type="compositionally biased region" description="Polar residues" evidence="1">
    <location>
        <begin position="45"/>
        <end position="58"/>
    </location>
</feature>
<dbReference type="EMBL" id="BLLK01000051">
    <property type="protein sequence ID" value="GFH55651.1"/>
    <property type="molecule type" value="Genomic_DNA"/>
</dbReference>
<dbReference type="Proteomes" id="UP001054902">
    <property type="component" value="Unassembled WGS sequence"/>
</dbReference>
<dbReference type="InterPro" id="IPR029063">
    <property type="entry name" value="SAM-dependent_MTases_sf"/>
</dbReference>
<evidence type="ECO:0000313" key="3">
    <source>
        <dbReference type="EMBL" id="GFH55651.1"/>
    </source>
</evidence>
<evidence type="ECO:0000256" key="2">
    <source>
        <dbReference type="SAM" id="SignalP"/>
    </source>
</evidence>
<dbReference type="InterPro" id="IPR008884">
    <property type="entry name" value="TylF_MeTrfase"/>
</dbReference>
<dbReference type="InterPro" id="IPR011990">
    <property type="entry name" value="TPR-like_helical_dom_sf"/>
</dbReference>
<dbReference type="PANTHER" id="PTHR40036">
    <property type="entry name" value="MACROCIN O-METHYLTRANSFERASE"/>
    <property type="match status" value="1"/>
</dbReference>
<proteinExistence type="predicted"/>
<dbReference type="InterPro" id="IPR019734">
    <property type="entry name" value="TPR_rpt"/>
</dbReference>
<comment type="caution">
    <text evidence="3">The sequence shown here is derived from an EMBL/GenBank/DDBJ whole genome shotgun (WGS) entry which is preliminary data.</text>
</comment>
<gene>
    <name evidence="3" type="ORF">CTEN210_12127</name>
</gene>
<accession>A0AAD3H9Y8</accession>